<name>A0A2G6MSR0_9BACT</name>
<organism evidence="2 3">
    <name type="scientific">Desulfobacter postgatei</name>
    <dbReference type="NCBI Taxonomy" id="2293"/>
    <lineage>
        <taxon>Bacteria</taxon>
        <taxon>Pseudomonadati</taxon>
        <taxon>Thermodesulfobacteriota</taxon>
        <taxon>Desulfobacteria</taxon>
        <taxon>Desulfobacterales</taxon>
        <taxon>Desulfobacteraceae</taxon>
        <taxon>Desulfobacter</taxon>
    </lineage>
</organism>
<sequence>MIQRPSHIHALEKAMNRTPVVSLLGPRQSGKTTLARIFEKKYNATFFDLESFQDLQRLQNP</sequence>
<protein>
    <recommendedName>
        <fullName evidence="1">AAA domain-containing protein</fullName>
    </recommendedName>
</protein>
<comment type="caution">
    <text evidence="2">The sequence shown here is derived from an EMBL/GenBank/DDBJ whole genome shotgun (WGS) entry which is preliminary data.</text>
</comment>
<evidence type="ECO:0000259" key="1">
    <source>
        <dbReference type="Pfam" id="PF13173"/>
    </source>
</evidence>
<dbReference type="EMBL" id="PDTI01000016">
    <property type="protein sequence ID" value="PIE63114.1"/>
    <property type="molecule type" value="Genomic_DNA"/>
</dbReference>
<dbReference type="AlphaFoldDB" id="A0A2G6MSR0"/>
<evidence type="ECO:0000313" key="2">
    <source>
        <dbReference type="EMBL" id="PIE63114.1"/>
    </source>
</evidence>
<feature type="domain" description="AAA" evidence="1">
    <location>
        <begin position="18"/>
        <end position="57"/>
    </location>
</feature>
<dbReference type="Proteomes" id="UP000231203">
    <property type="component" value="Unassembled WGS sequence"/>
</dbReference>
<accession>A0A2G6MSR0</accession>
<dbReference type="Pfam" id="PF13173">
    <property type="entry name" value="AAA_14"/>
    <property type="match status" value="1"/>
</dbReference>
<evidence type="ECO:0000313" key="3">
    <source>
        <dbReference type="Proteomes" id="UP000231203"/>
    </source>
</evidence>
<proteinExistence type="predicted"/>
<dbReference type="Gene3D" id="3.40.50.300">
    <property type="entry name" value="P-loop containing nucleotide triphosphate hydrolases"/>
    <property type="match status" value="1"/>
</dbReference>
<gene>
    <name evidence="2" type="ORF">CSA25_01980</name>
</gene>
<dbReference type="InterPro" id="IPR027417">
    <property type="entry name" value="P-loop_NTPase"/>
</dbReference>
<reference evidence="2 3" key="1">
    <citation type="submission" date="2017-10" db="EMBL/GenBank/DDBJ databases">
        <title>Novel microbial diversity and functional potential in the marine mammal oral microbiome.</title>
        <authorList>
            <person name="Dudek N.K."/>
            <person name="Sun C.L."/>
            <person name="Burstein D."/>
            <person name="Kantor R.S."/>
            <person name="Aliaga Goltsman D.S."/>
            <person name="Bik E.M."/>
            <person name="Thomas B.C."/>
            <person name="Banfield J.F."/>
            <person name="Relman D.A."/>
        </authorList>
    </citation>
    <scope>NUCLEOTIDE SEQUENCE [LARGE SCALE GENOMIC DNA]</scope>
    <source>
        <strain evidence="2">DOLJORAL78_47_202</strain>
    </source>
</reference>
<dbReference type="SUPFAM" id="SSF52540">
    <property type="entry name" value="P-loop containing nucleoside triphosphate hydrolases"/>
    <property type="match status" value="1"/>
</dbReference>
<dbReference type="InterPro" id="IPR041682">
    <property type="entry name" value="AAA_14"/>
</dbReference>